<reference evidence="2 3" key="1">
    <citation type="submission" date="2019-09" db="EMBL/GenBank/DDBJ databases">
        <authorList>
            <person name="Chandra G."/>
            <person name="Truman W A."/>
        </authorList>
    </citation>
    <scope>NUCLEOTIDE SEQUENCE [LARGE SCALE GENOMIC DNA]</scope>
    <source>
        <strain evidence="2">PS847</strain>
    </source>
</reference>
<protein>
    <submittedName>
        <fullName evidence="2">PTS-dependent dihydroxyacetone kinase 2, dihydroxyacetone-binding subunit DhaK</fullName>
        <ecNumber evidence="2">2.7.1.121</ecNumber>
    </submittedName>
</protein>
<sequence>MATRMLAPILADRDFNQDDSVVVLVSGLGATPVMELYILYAEVESQPKDKGLKIHRCYVGNYFTSLEMMGVTLTLLGLDAELKTLIGPPCRSLGTTPAE</sequence>
<dbReference type="PANTHER" id="PTHR28629:SF4">
    <property type="entry name" value="TRIOKINASE_FMN CYCLASE"/>
    <property type="match status" value="1"/>
</dbReference>
<dbReference type="EMBL" id="CABVIC010000040">
    <property type="protein sequence ID" value="VVP52572.1"/>
    <property type="molecule type" value="Genomic_DNA"/>
</dbReference>
<evidence type="ECO:0000313" key="3">
    <source>
        <dbReference type="Proteomes" id="UP000326067"/>
    </source>
</evidence>
<dbReference type="InterPro" id="IPR050861">
    <property type="entry name" value="Dihydroxyacetone_Kinase"/>
</dbReference>
<dbReference type="Gene3D" id="3.30.1180.20">
    <property type="entry name" value="Dihydroxyacetone kinase, domain 2"/>
    <property type="match status" value="1"/>
</dbReference>
<dbReference type="GO" id="GO:0005829">
    <property type="term" value="C:cytosol"/>
    <property type="evidence" value="ECO:0007669"/>
    <property type="project" value="TreeGrafter"/>
</dbReference>
<keyword evidence="2" id="KW-0418">Kinase</keyword>
<dbReference type="Proteomes" id="UP000326067">
    <property type="component" value="Unassembled WGS sequence"/>
</dbReference>
<evidence type="ECO:0000259" key="1">
    <source>
        <dbReference type="PROSITE" id="PS51481"/>
    </source>
</evidence>
<organism evidence="2 3">
    <name type="scientific">Pseudomonas fluorescens</name>
    <dbReference type="NCBI Taxonomy" id="294"/>
    <lineage>
        <taxon>Bacteria</taxon>
        <taxon>Pseudomonadati</taxon>
        <taxon>Pseudomonadota</taxon>
        <taxon>Gammaproteobacteria</taxon>
        <taxon>Pseudomonadales</taxon>
        <taxon>Pseudomonadaceae</taxon>
        <taxon>Pseudomonas</taxon>
    </lineage>
</organism>
<evidence type="ECO:0000313" key="2">
    <source>
        <dbReference type="EMBL" id="VVP52572.1"/>
    </source>
</evidence>
<dbReference type="SUPFAM" id="SSF82549">
    <property type="entry name" value="DAK1/DegV-like"/>
    <property type="match status" value="1"/>
</dbReference>
<name>A0A5E7PS24_PSEFL</name>
<dbReference type="PROSITE" id="PS51481">
    <property type="entry name" value="DHAK"/>
    <property type="match status" value="1"/>
</dbReference>
<dbReference type="AlphaFoldDB" id="A0A5E7PS24"/>
<dbReference type="Pfam" id="PF02733">
    <property type="entry name" value="Dak1"/>
    <property type="match status" value="1"/>
</dbReference>
<accession>A0A5E7PS24</accession>
<dbReference type="GO" id="GO:0004371">
    <property type="term" value="F:glycerone kinase activity"/>
    <property type="evidence" value="ECO:0007669"/>
    <property type="project" value="InterPro"/>
</dbReference>
<dbReference type="PANTHER" id="PTHR28629">
    <property type="entry name" value="TRIOKINASE/FMN CYCLASE"/>
    <property type="match status" value="1"/>
</dbReference>
<keyword evidence="2" id="KW-0808">Transferase</keyword>
<dbReference type="EC" id="2.7.1.121" evidence="2"/>
<feature type="domain" description="DhaK" evidence="1">
    <location>
        <begin position="1"/>
        <end position="95"/>
    </location>
</feature>
<dbReference type="GO" id="GO:0019563">
    <property type="term" value="P:glycerol catabolic process"/>
    <property type="evidence" value="ECO:0007669"/>
    <property type="project" value="TreeGrafter"/>
</dbReference>
<gene>
    <name evidence="2" type="primary">dhaK-2</name>
    <name evidence="2" type="ORF">PS847_05458</name>
</gene>
<dbReference type="InterPro" id="IPR004006">
    <property type="entry name" value="DhaK_dom"/>
</dbReference>
<dbReference type="GO" id="GO:0047324">
    <property type="term" value="F:phosphoenolpyruvate-glycerone phosphotransferase activity"/>
    <property type="evidence" value="ECO:0007669"/>
    <property type="project" value="UniProtKB-EC"/>
</dbReference>
<proteinExistence type="predicted"/>